<accession>A0ACB8VXH6</accession>
<keyword evidence="2" id="KW-1185">Reference proteome</keyword>
<evidence type="ECO:0000313" key="1">
    <source>
        <dbReference type="EMBL" id="KAI3360317.1"/>
    </source>
</evidence>
<comment type="caution">
    <text evidence="1">The sequence shown here is derived from an EMBL/GenBank/DDBJ whole genome shotgun (WGS) entry which is preliminary data.</text>
</comment>
<gene>
    <name evidence="1" type="ORF">L3Q82_014630</name>
</gene>
<sequence>MLHLKKYFTEGLIQMAILLSLCGVRVDVGLEPYLPPSWHEMILGPTSTLTQTQFHNLRNRLEDSQGVHQKNVDLDGFFTARRLLGWVNSLDRLQVPHAELETWLVQREPDPVPVGHPDQLSQPERSPAGLERDGTQLPVESRAVLGTLHDQEEEDREVWLIHSQCLHDDNRRVDLEHQPSGGESLLSPIENSSLDLELDWQDLLAIMEPENAGVEMISSDHTLNSQETGTFEGVRSEALKQNHNNYDNDVTEADQEVPLLETALQHGLLGPPSQSLLEPAQLPLTPSAEFDDHSSVLNTKDTLKNSYVNPLHSPPDHTDLLAEDPAEDFCLGLNAEDNLSIFNMNLLTQDLEDRGSPCPQYSLYPENLPNIDVNLHSHGLTFSSFTPTVQRNGMTQDLLTSPSSVSLVDEEEDIKDENGLPSPLIDLLEDSAILDEIRLLDLALEEGFSPEIAARLEEKGYLEREKGQQEDDDPSGPTMAVTENQGQPQIHQQDGENEADSDSGLSLDFSHSPASPSASEAPSYSSSSFSSSSVPTGGSTFSDDEDEDAEDWLVGPDMEMEVTIKQEELEEDEMGAVGGEYPEDVKKTFLSHYGDHKLFNGFTWLEHIGHDHTYNQPVSSLSLGKMPTKHTKSSLRHNNSKPYRRSSSRHIPETKMWSRDERRAQALKVPFSNELIINLPVEEFNDLLASYQLSEEQLTLVRDIRRRGKNKIAAQNCRKRKQDVLLGLKNNVSGLRRYRSRLLREKQEALRNLQEMKQQLGMLYKEVFSRLRDEEGRPLDALEYLLHFEADGSVTVASRQQGTAKPSKKQRDKRK</sequence>
<dbReference type="Proteomes" id="UP000831701">
    <property type="component" value="Chromosome 17"/>
</dbReference>
<proteinExistence type="predicted"/>
<dbReference type="EMBL" id="CM041547">
    <property type="protein sequence ID" value="KAI3360317.1"/>
    <property type="molecule type" value="Genomic_DNA"/>
</dbReference>
<protein>
    <submittedName>
        <fullName evidence="1">Uncharacterized protein</fullName>
    </submittedName>
</protein>
<organism evidence="1 2">
    <name type="scientific">Scortum barcoo</name>
    <name type="common">barcoo grunter</name>
    <dbReference type="NCBI Taxonomy" id="214431"/>
    <lineage>
        <taxon>Eukaryota</taxon>
        <taxon>Metazoa</taxon>
        <taxon>Chordata</taxon>
        <taxon>Craniata</taxon>
        <taxon>Vertebrata</taxon>
        <taxon>Euteleostomi</taxon>
        <taxon>Actinopterygii</taxon>
        <taxon>Neopterygii</taxon>
        <taxon>Teleostei</taxon>
        <taxon>Neoteleostei</taxon>
        <taxon>Acanthomorphata</taxon>
        <taxon>Eupercaria</taxon>
        <taxon>Centrarchiformes</taxon>
        <taxon>Terapontoidei</taxon>
        <taxon>Terapontidae</taxon>
        <taxon>Scortum</taxon>
    </lineage>
</organism>
<name>A0ACB8VXH6_9TELE</name>
<evidence type="ECO:0000313" key="2">
    <source>
        <dbReference type="Proteomes" id="UP000831701"/>
    </source>
</evidence>
<reference evidence="1" key="1">
    <citation type="submission" date="2022-04" db="EMBL/GenBank/DDBJ databases">
        <title>Jade perch genome.</title>
        <authorList>
            <person name="Chao B."/>
        </authorList>
    </citation>
    <scope>NUCLEOTIDE SEQUENCE</scope>
    <source>
        <strain evidence="1">CB-2022</strain>
    </source>
</reference>